<dbReference type="PRINTS" id="PR02008">
    <property type="entry name" value="RCMTFAMILY"/>
</dbReference>
<feature type="binding site" evidence="5">
    <location>
        <position position="260"/>
    </location>
    <ligand>
        <name>S-adenosyl-L-methionine</name>
        <dbReference type="ChEBI" id="CHEBI:59789"/>
    </ligand>
</feature>
<feature type="binding site" evidence="5">
    <location>
        <position position="306"/>
    </location>
    <ligand>
        <name>S-adenosyl-L-methionine</name>
        <dbReference type="ChEBI" id="CHEBI:59789"/>
    </ligand>
</feature>
<evidence type="ECO:0000313" key="7">
    <source>
        <dbReference type="EMBL" id="MCW1885455.1"/>
    </source>
</evidence>
<dbReference type="SUPFAM" id="SSF53335">
    <property type="entry name" value="S-adenosyl-L-methionine-dependent methyltransferases"/>
    <property type="match status" value="1"/>
</dbReference>
<dbReference type="RefSeq" id="WP_264501412.1">
    <property type="nucleotide sequence ID" value="NZ_JAPDDS010000006.1"/>
</dbReference>
<dbReference type="Gene3D" id="1.10.940.10">
    <property type="entry name" value="NusB-like"/>
    <property type="match status" value="1"/>
</dbReference>
<dbReference type="EMBL" id="JAPDDS010000006">
    <property type="protein sequence ID" value="MCW1885455.1"/>
    <property type="molecule type" value="Genomic_DNA"/>
</dbReference>
<evidence type="ECO:0000256" key="3">
    <source>
        <dbReference type="ARBA" id="ARBA00022691"/>
    </source>
</evidence>
<keyword evidence="2 5" id="KW-0808">Transferase</keyword>
<keyword evidence="4 5" id="KW-0694">RNA-binding</keyword>
<dbReference type="InterPro" id="IPR035926">
    <property type="entry name" value="NusB-like_sf"/>
</dbReference>
<reference evidence="7 8" key="1">
    <citation type="submission" date="2022-10" db="EMBL/GenBank/DDBJ databases">
        <title>Luteolibacter flavescens strain MCCC 1K03193, whole genome shotgun sequencing project.</title>
        <authorList>
            <person name="Zhao G."/>
            <person name="Shen L."/>
        </authorList>
    </citation>
    <scope>NUCLEOTIDE SEQUENCE [LARGE SCALE GENOMIC DNA]</scope>
    <source>
        <strain evidence="7 8">MCCC 1K03193</strain>
    </source>
</reference>
<dbReference type="PROSITE" id="PS51686">
    <property type="entry name" value="SAM_MT_RSMB_NOP"/>
    <property type="match status" value="1"/>
</dbReference>
<evidence type="ECO:0000259" key="6">
    <source>
        <dbReference type="PROSITE" id="PS51686"/>
    </source>
</evidence>
<keyword evidence="3 5" id="KW-0949">S-adenosyl-L-methionine</keyword>
<dbReference type="Pfam" id="PF01189">
    <property type="entry name" value="Methyltr_RsmB-F"/>
    <property type="match status" value="1"/>
</dbReference>
<dbReference type="GO" id="GO:0032259">
    <property type="term" value="P:methylation"/>
    <property type="evidence" value="ECO:0007669"/>
    <property type="project" value="UniProtKB-KW"/>
</dbReference>
<comment type="similarity">
    <text evidence="5">Belongs to the class I-like SAM-binding methyltransferase superfamily. RsmB/NOP family.</text>
</comment>
<dbReference type="Pfam" id="PF01029">
    <property type="entry name" value="NusB"/>
    <property type="match status" value="1"/>
</dbReference>
<evidence type="ECO:0000256" key="5">
    <source>
        <dbReference type="PROSITE-ProRule" id="PRU01023"/>
    </source>
</evidence>
<feature type="active site" description="Nucleophile" evidence="5">
    <location>
        <position position="359"/>
    </location>
</feature>
<dbReference type="CDD" id="cd02440">
    <property type="entry name" value="AdoMet_MTases"/>
    <property type="match status" value="1"/>
</dbReference>
<dbReference type="GO" id="GO:0008168">
    <property type="term" value="F:methyltransferase activity"/>
    <property type="evidence" value="ECO:0007669"/>
    <property type="project" value="UniProtKB-KW"/>
</dbReference>
<evidence type="ECO:0000256" key="1">
    <source>
        <dbReference type="ARBA" id="ARBA00022603"/>
    </source>
</evidence>
<dbReference type="Gene3D" id="3.40.50.150">
    <property type="entry name" value="Vaccinia Virus protein VP39"/>
    <property type="match status" value="1"/>
</dbReference>
<dbReference type="GO" id="GO:0016491">
    <property type="term" value="F:oxidoreductase activity"/>
    <property type="evidence" value="ECO:0007669"/>
    <property type="project" value="UniProtKB-KW"/>
</dbReference>
<comment type="caution">
    <text evidence="7">The sequence shown here is derived from an EMBL/GenBank/DDBJ whole genome shotgun (WGS) entry which is preliminary data.</text>
</comment>
<dbReference type="Pfam" id="PF22458">
    <property type="entry name" value="RsmF-B_ferredox"/>
    <property type="match status" value="1"/>
</dbReference>
<dbReference type="InterPro" id="IPR029063">
    <property type="entry name" value="SAM-dependent_MTases_sf"/>
</dbReference>
<proteinExistence type="inferred from homology"/>
<evidence type="ECO:0000256" key="4">
    <source>
        <dbReference type="ARBA" id="ARBA00022884"/>
    </source>
</evidence>
<name>A0ABT3FPF8_9BACT</name>
<feature type="domain" description="SAM-dependent MTase RsmB/NOP-type" evidence="6">
    <location>
        <begin position="131"/>
        <end position="406"/>
    </location>
</feature>
<dbReference type="PANTHER" id="PTHR22807:SF61">
    <property type="entry name" value="NOL1_NOP2_SUN FAMILY PROTEIN _ ANTITERMINATION NUSB DOMAIN-CONTAINING PROTEIN"/>
    <property type="match status" value="1"/>
</dbReference>
<dbReference type="SUPFAM" id="SSF48013">
    <property type="entry name" value="NusB-like"/>
    <property type="match status" value="1"/>
</dbReference>
<keyword evidence="8" id="KW-1185">Reference proteome</keyword>
<keyword evidence="1 5" id="KW-0489">Methyltransferase</keyword>
<dbReference type="InterPro" id="IPR023267">
    <property type="entry name" value="RCMT"/>
</dbReference>
<evidence type="ECO:0000256" key="2">
    <source>
        <dbReference type="ARBA" id="ARBA00022679"/>
    </source>
</evidence>
<keyword evidence="7" id="KW-0560">Oxidoreductase</keyword>
<sequence length="406" mass="44717">MKSPRRAAVSILRAWTKGHAYAESLIERHASRNDLSAADRALLNAIVLGVLRNLRLLDHWIGELRKGRLDDETRDILRVGLCQLLILELPDHAAVFETVELGKSAGRGLINAVMRRAAATKKKLQDVSELPAAVVHSHPDWLLKRWSKAYGKSEALELMAFNNCPAPTIARWNPLVAADGTEQTPVEGLPDGYFQIEGPVPTELLAKGAIYIQDPATRHCVELLAPQPGERVLDACAAPGGKAFLIAAAQGGGRDLVCTDSNEKRLPRLRENLERLHITGTEIECHDWSTPAPEKWQGAFDAILLDVPCSNTGVFRRRVDVRWRLRPIDLKELPKLQRQIIENALPCLKPGGRLVYSTCSIEAEENAGLIEALLADHPELTLEASHQALPQRDGTDGAYAALLRVK</sequence>
<protein>
    <submittedName>
        <fullName evidence="7">Methyltransferase domain-containing protein</fullName>
    </submittedName>
</protein>
<dbReference type="Proteomes" id="UP001207930">
    <property type="component" value="Unassembled WGS sequence"/>
</dbReference>
<evidence type="ECO:0000313" key="8">
    <source>
        <dbReference type="Proteomes" id="UP001207930"/>
    </source>
</evidence>
<dbReference type="InterPro" id="IPR001678">
    <property type="entry name" value="MeTrfase_RsmB-F_NOP2_dom"/>
</dbReference>
<dbReference type="InterPro" id="IPR049560">
    <property type="entry name" value="MeTrfase_RsmB-F_NOP2_cat"/>
</dbReference>
<feature type="binding site" evidence="5">
    <location>
        <position position="287"/>
    </location>
    <ligand>
        <name>S-adenosyl-L-methionine</name>
        <dbReference type="ChEBI" id="CHEBI:59789"/>
    </ligand>
</feature>
<accession>A0ABT3FPF8</accession>
<dbReference type="InterPro" id="IPR054728">
    <property type="entry name" value="RsmB-like_ferredoxin"/>
</dbReference>
<dbReference type="PANTHER" id="PTHR22807">
    <property type="entry name" value="NOP2 YEAST -RELATED NOL1/NOP2/FMU SUN DOMAIN-CONTAINING"/>
    <property type="match status" value="1"/>
</dbReference>
<organism evidence="7 8">
    <name type="scientific">Luteolibacter flavescens</name>
    <dbReference type="NCBI Taxonomy" id="1859460"/>
    <lineage>
        <taxon>Bacteria</taxon>
        <taxon>Pseudomonadati</taxon>
        <taxon>Verrucomicrobiota</taxon>
        <taxon>Verrucomicrobiia</taxon>
        <taxon>Verrucomicrobiales</taxon>
        <taxon>Verrucomicrobiaceae</taxon>
        <taxon>Luteolibacter</taxon>
    </lineage>
</organism>
<gene>
    <name evidence="7" type="ORF">OKA04_12005</name>
</gene>
<dbReference type="InterPro" id="IPR006027">
    <property type="entry name" value="NusB_RsmB_TIM44"/>
</dbReference>
<feature type="binding site" evidence="5">
    <location>
        <begin position="236"/>
        <end position="242"/>
    </location>
    <ligand>
        <name>S-adenosyl-L-methionine</name>
        <dbReference type="ChEBI" id="CHEBI:59789"/>
    </ligand>
</feature>